<comment type="similarity">
    <text evidence="2 7 9">Belongs to the calycin superfamily. Lipocalin family.</text>
</comment>
<dbReference type="GO" id="GO:0034632">
    <property type="term" value="F:retinol transmembrane transporter activity"/>
    <property type="evidence" value="ECO:0007669"/>
    <property type="project" value="InterPro"/>
</dbReference>
<evidence type="ECO:0000256" key="9">
    <source>
        <dbReference type="RuleBase" id="RU003695"/>
    </source>
</evidence>
<evidence type="ECO:0000256" key="5">
    <source>
        <dbReference type="ARBA" id="ARBA00023072"/>
    </source>
</evidence>
<keyword evidence="12" id="KW-1185">Reference proteome</keyword>
<evidence type="ECO:0000256" key="2">
    <source>
        <dbReference type="ARBA" id="ARBA00006889"/>
    </source>
</evidence>
<dbReference type="InterPro" id="IPR002449">
    <property type="entry name" value="Retinol-bd/Purpurin"/>
</dbReference>
<dbReference type="PIRSF" id="PIRSF500204">
    <property type="entry name" value="RBP_purpurin"/>
    <property type="match status" value="1"/>
</dbReference>
<evidence type="ECO:0000256" key="8">
    <source>
        <dbReference type="PIRSR" id="PIRSR036893-50"/>
    </source>
</evidence>
<feature type="chain" id="PRO_5035981386" description="Lipocalin/cytosolic fatty-acid binding domain-containing protein" evidence="7">
    <location>
        <begin position="21"/>
        <end position="195"/>
    </location>
</feature>
<protein>
    <recommendedName>
        <fullName evidence="10">Lipocalin/cytosolic fatty-acid binding domain-containing protein</fullName>
    </recommendedName>
</protein>
<evidence type="ECO:0000256" key="6">
    <source>
        <dbReference type="ARBA" id="ARBA00023157"/>
    </source>
</evidence>
<feature type="domain" description="Lipocalin/cytosolic fatty-acid binding" evidence="10">
    <location>
        <begin position="41"/>
        <end position="187"/>
    </location>
</feature>
<dbReference type="FunFam" id="2.40.128.20:FF:000004">
    <property type="entry name" value="Retinol-binding protein 4"/>
    <property type="match status" value="1"/>
</dbReference>
<dbReference type="InterPro" id="IPR022271">
    <property type="entry name" value="Lipocalin_ApoD"/>
</dbReference>
<dbReference type="PANTHER" id="PTHR11873:SF2">
    <property type="entry name" value="RETINOL-BINDING PROTEIN 4"/>
    <property type="match status" value="1"/>
</dbReference>
<evidence type="ECO:0000313" key="12">
    <source>
        <dbReference type="Proteomes" id="UP000812440"/>
    </source>
</evidence>
<dbReference type="AlphaFoldDB" id="A0A8T2ITD3"/>
<dbReference type="PIRSF" id="PIRSF036893">
    <property type="entry name" value="Lipocalin_ApoD"/>
    <property type="match status" value="1"/>
</dbReference>
<dbReference type="PRINTS" id="PR01174">
    <property type="entry name" value="RETINOLBNDNG"/>
</dbReference>
<organism evidence="11 12">
    <name type="scientific">Hymenochirus boettgeri</name>
    <name type="common">Congo dwarf clawed frog</name>
    <dbReference type="NCBI Taxonomy" id="247094"/>
    <lineage>
        <taxon>Eukaryota</taxon>
        <taxon>Metazoa</taxon>
        <taxon>Chordata</taxon>
        <taxon>Craniata</taxon>
        <taxon>Vertebrata</taxon>
        <taxon>Euteleostomi</taxon>
        <taxon>Amphibia</taxon>
        <taxon>Batrachia</taxon>
        <taxon>Anura</taxon>
        <taxon>Pipoidea</taxon>
        <taxon>Pipidae</taxon>
        <taxon>Pipinae</taxon>
        <taxon>Hymenochirus</taxon>
    </lineage>
</organism>
<dbReference type="GO" id="GO:0005615">
    <property type="term" value="C:extracellular space"/>
    <property type="evidence" value="ECO:0007669"/>
    <property type="project" value="UniProtKB-ARBA"/>
</dbReference>
<dbReference type="InterPro" id="IPR012674">
    <property type="entry name" value="Calycin"/>
</dbReference>
<evidence type="ECO:0000256" key="4">
    <source>
        <dbReference type="ARBA" id="ARBA00022525"/>
    </source>
</evidence>
<dbReference type="GO" id="GO:0019841">
    <property type="term" value="F:retinol binding"/>
    <property type="evidence" value="ECO:0007669"/>
    <property type="project" value="UniProtKB-KW"/>
</dbReference>
<dbReference type="InterPro" id="IPR022272">
    <property type="entry name" value="Lipocalin_CS"/>
</dbReference>
<comment type="subcellular location">
    <subcellularLocation>
        <location evidence="1">Secreted</location>
    </subcellularLocation>
</comment>
<name>A0A8T2ITD3_9PIPI</name>
<dbReference type="Proteomes" id="UP000812440">
    <property type="component" value="Chromosome 7"/>
</dbReference>
<sequence length="195" mass="22229">MAMKVLGLLLALGFLGSSLAERDCRVSSFEVKKDFDKQRYAGVWYAVAKKDPEGLFLLDNIIASFTVEADGKMTATAKGRVRLMEKMELCADMVGTFKDTRDPAKFRMKYHGLLAFLEKGTDDHWVVDTDYNTYAITYACRKQNPDGTCNDSYSFVFSRDINGLTPEAQRIVRRKQEEICLERKYRTVAHNGYCL</sequence>
<evidence type="ECO:0000259" key="10">
    <source>
        <dbReference type="Pfam" id="PF00061"/>
    </source>
</evidence>
<evidence type="ECO:0000256" key="7">
    <source>
        <dbReference type="PIRNR" id="PIRNR036893"/>
    </source>
</evidence>
<keyword evidence="4" id="KW-0964">Secreted</keyword>
<accession>A0A8T2ITD3</accession>
<dbReference type="SUPFAM" id="SSF50814">
    <property type="entry name" value="Lipocalins"/>
    <property type="match status" value="1"/>
</dbReference>
<gene>
    <name evidence="11" type="ORF">GDO86_013235</name>
</gene>
<dbReference type="OrthoDB" id="9923952at2759"/>
<evidence type="ECO:0000256" key="3">
    <source>
        <dbReference type="ARBA" id="ARBA00022448"/>
    </source>
</evidence>
<dbReference type="Gene3D" id="2.40.128.20">
    <property type="match status" value="1"/>
</dbReference>
<feature type="disulfide bond" evidence="8">
    <location>
        <begin position="90"/>
        <end position="194"/>
    </location>
</feature>
<keyword evidence="7" id="KW-0732">Signal</keyword>
<keyword evidence="6 8" id="KW-1015">Disulfide bond</keyword>
<feature type="disulfide bond" evidence="8">
    <location>
        <begin position="140"/>
        <end position="149"/>
    </location>
</feature>
<keyword evidence="5" id="KW-0683">Retinol-binding</keyword>
<evidence type="ECO:0000256" key="1">
    <source>
        <dbReference type="ARBA" id="ARBA00004613"/>
    </source>
</evidence>
<dbReference type="EMBL" id="JAACNH010000008">
    <property type="protein sequence ID" value="KAG8435212.1"/>
    <property type="molecule type" value="Genomic_DNA"/>
</dbReference>
<reference evidence="11" key="1">
    <citation type="thesis" date="2020" institute="ProQuest LLC" country="789 East Eisenhower Parkway, Ann Arbor, MI, USA">
        <title>Comparative Genomics and Chromosome Evolution.</title>
        <authorList>
            <person name="Mudd A.B."/>
        </authorList>
    </citation>
    <scope>NUCLEOTIDE SEQUENCE</scope>
    <source>
        <strain evidence="11">Female2</strain>
        <tissue evidence="11">Blood</tissue>
    </source>
</reference>
<dbReference type="PROSITE" id="PS00213">
    <property type="entry name" value="LIPOCALIN"/>
    <property type="match status" value="1"/>
</dbReference>
<keyword evidence="3" id="KW-0813">Transport</keyword>
<comment type="caution">
    <text evidence="11">The sequence shown here is derived from an EMBL/GenBank/DDBJ whole genome shotgun (WGS) entry which is preliminary data.</text>
</comment>
<dbReference type="Pfam" id="PF00061">
    <property type="entry name" value="Lipocalin"/>
    <property type="match status" value="1"/>
</dbReference>
<feature type="signal peptide" evidence="7">
    <location>
        <begin position="1"/>
        <end position="20"/>
    </location>
</feature>
<evidence type="ECO:0000313" key="11">
    <source>
        <dbReference type="EMBL" id="KAG8435212.1"/>
    </source>
</evidence>
<dbReference type="InterPro" id="IPR000566">
    <property type="entry name" value="Lipocln_cytosolic_FA-bd_dom"/>
</dbReference>
<dbReference type="PANTHER" id="PTHR11873">
    <property type="entry name" value="RETINOL-BINDING PROTEIN 4"/>
    <property type="match status" value="1"/>
</dbReference>
<proteinExistence type="inferred from homology"/>
<feature type="disulfide bond" evidence="8">
    <location>
        <begin position="24"/>
        <end position="180"/>
    </location>
</feature>